<feature type="domain" description="EAL" evidence="2">
    <location>
        <begin position="413"/>
        <end position="665"/>
    </location>
</feature>
<dbReference type="PROSITE" id="PS50887">
    <property type="entry name" value="GGDEF"/>
    <property type="match status" value="1"/>
</dbReference>
<dbReference type="Gene3D" id="3.20.20.450">
    <property type="entry name" value="EAL domain"/>
    <property type="match status" value="1"/>
</dbReference>
<dbReference type="RefSeq" id="WP_284208877.1">
    <property type="nucleotide sequence ID" value="NZ_BSSU01000015.1"/>
</dbReference>
<accession>A0ABQ6H5L7</accession>
<keyword evidence="1" id="KW-1133">Transmembrane helix</keyword>
<feature type="transmembrane region" description="Helical" evidence="1">
    <location>
        <begin position="40"/>
        <end position="59"/>
    </location>
</feature>
<organism evidence="4 5">
    <name type="scientific">Thalassotalea eurytherma</name>
    <dbReference type="NCBI Taxonomy" id="1144278"/>
    <lineage>
        <taxon>Bacteria</taxon>
        <taxon>Pseudomonadati</taxon>
        <taxon>Pseudomonadota</taxon>
        <taxon>Gammaproteobacteria</taxon>
        <taxon>Alteromonadales</taxon>
        <taxon>Colwelliaceae</taxon>
        <taxon>Thalassotalea</taxon>
    </lineage>
</organism>
<comment type="caution">
    <text evidence="4">The sequence shown here is derived from an EMBL/GenBank/DDBJ whole genome shotgun (WGS) entry which is preliminary data.</text>
</comment>
<dbReference type="SMART" id="SM00267">
    <property type="entry name" value="GGDEF"/>
    <property type="match status" value="1"/>
</dbReference>
<feature type="transmembrane region" description="Helical" evidence="1">
    <location>
        <begin position="171"/>
        <end position="195"/>
    </location>
</feature>
<dbReference type="SUPFAM" id="SSF55073">
    <property type="entry name" value="Nucleotide cyclase"/>
    <property type="match status" value="1"/>
</dbReference>
<dbReference type="InterPro" id="IPR050706">
    <property type="entry name" value="Cyclic-di-GMP_PDE-like"/>
</dbReference>
<proteinExistence type="predicted"/>
<keyword evidence="1" id="KW-0812">Transmembrane</keyword>
<evidence type="ECO:0000256" key="1">
    <source>
        <dbReference type="SAM" id="Phobius"/>
    </source>
</evidence>
<keyword evidence="5" id="KW-1185">Reference proteome</keyword>
<dbReference type="Proteomes" id="UP001157133">
    <property type="component" value="Unassembled WGS sequence"/>
</dbReference>
<evidence type="ECO:0000259" key="2">
    <source>
        <dbReference type="PROSITE" id="PS50883"/>
    </source>
</evidence>
<feature type="transmembrane region" description="Helical" evidence="1">
    <location>
        <begin position="106"/>
        <end position="127"/>
    </location>
</feature>
<dbReference type="EMBL" id="BSSU01000015">
    <property type="protein sequence ID" value="GLX83443.1"/>
    <property type="molecule type" value="Genomic_DNA"/>
</dbReference>
<evidence type="ECO:0000259" key="3">
    <source>
        <dbReference type="PROSITE" id="PS50887"/>
    </source>
</evidence>
<feature type="transmembrane region" description="Helical" evidence="1">
    <location>
        <begin position="6"/>
        <end position="28"/>
    </location>
</feature>
<dbReference type="Pfam" id="PF00990">
    <property type="entry name" value="GGDEF"/>
    <property type="match status" value="1"/>
</dbReference>
<evidence type="ECO:0008006" key="6">
    <source>
        <dbReference type="Google" id="ProtNLM"/>
    </source>
</evidence>
<dbReference type="InterPro" id="IPR043128">
    <property type="entry name" value="Rev_trsase/Diguanyl_cyclase"/>
</dbReference>
<dbReference type="CDD" id="cd01948">
    <property type="entry name" value="EAL"/>
    <property type="match status" value="1"/>
</dbReference>
<dbReference type="SUPFAM" id="SSF141868">
    <property type="entry name" value="EAL domain-like"/>
    <property type="match status" value="1"/>
</dbReference>
<dbReference type="Gene3D" id="3.30.70.270">
    <property type="match status" value="1"/>
</dbReference>
<name>A0ABQ6H5L7_9GAMM</name>
<sequence>MAEQFFTSPILYLVESIVLLLLTFFLLMFYRGFGRTYVKLWVYALGALVINRSVSLVMLSLEVPRATDPLLISLTFINKLSFNFFVLFLLWAMYRAVIDNAISARKIVWSIVAVVMFTTISVGLYAFDELATYNRLYLRESLTSFLIGCGFLTMSFWLFNQKKIFFASRIFMWLFLAMSFRFITYSLASVMLLGTEYFGDIVRAILVFDSGANAVLGYAMLIWMQGAERNIAVSAINRAQYLGKHDQLTGALNREQVIEKLPIAMERCQQSGARLAVYLIDIKRFKFINDTYGLSAGDYILAQVAIRLSKSVLMPSVVGRLSGDSFVFAIEIHDLTQLTKAADHIHDLLSAPYSYQNISIELQASVGYSLYPDHDNNEEELLKKANLALFQAETENLKSVQYIEGMQSKGRELLAVEKELNKAFENSEFVLYFQPQLNLYSNRLEGVEALVRWQHPTKGVLAPGLFLDNIEQLSMNRALDHYVLSLAAQKAASWIKTYNRRITIAVNVTSVEFQDPQFVGYIQSLLYQHEIPPNCLELEITENVVITDIESVMNTIVKLQNLGIRVSIDDFGTGYSSLAYLRKLPIDKIKIDRSFISEVANNDSDVTIVKSMIKLSHGLGKRVLAEGVEDANQLQLLRKLGCDAVQGYYIAKPLSEDELSKYLNR</sequence>
<dbReference type="InterPro" id="IPR000160">
    <property type="entry name" value="GGDEF_dom"/>
</dbReference>
<protein>
    <recommendedName>
        <fullName evidence="6">Bifunctional diguanylate cyclase/phosphodiesterase</fullName>
    </recommendedName>
</protein>
<keyword evidence="1" id="KW-0472">Membrane</keyword>
<evidence type="ECO:0000313" key="5">
    <source>
        <dbReference type="Proteomes" id="UP001157133"/>
    </source>
</evidence>
<feature type="transmembrane region" description="Helical" evidence="1">
    <location>
        <begin position="71"/>
        <end position="94"/>
    </location>
</feature>
<dbReference type="PROSITE" id="PS50883">
    <property type="entry name" value="EAL"/>
    <property type="match status" value="1"/>
</dbReference>
<dbReference type="CDD" id="cd01949">
    <property type="entry name" value="GGDEF"/>
    <property type="match status" value="1"/>
</dbReference>
<dbReference type="SMART" id="SM00052">
    <property type="entry name" value="EAL"/>
    <property type="match status" value="1"/>
</dbReference>
<dbReference type="InterPro" id="IPR035919">
    <property type="entry name" value="EAL_sf"/>
</dbReference>
<reference evidence="4 5" key="1">
    <citation type="submission" date="2023-03" db="EMBL/GenBank/DDBJ databases">
        <title>Draft genome sequence of Thalassotalea eurytherma JCM 18482T.</title>
        <authorList>
            <person name="Sawabe T."/>
        </authorList>
    </citation>
    <scope>NUCLEOTIDE SEQUENCE [LARGE SCALE GENOMIC DNA]</scope>
    <source>
        <strain evidence="4 5">JCM 18482</strain>
    </source>
</reference>
<feature type="transmembrane region" description="Helical" evidence="1">
    <location>
        <begin position="142"/>
        <end position="159"/>
    </location>
</feature>
<gene>
    <name evidence="4" type="ORF">theurythT_28960</name>
</gene>
<feature type="domain" description="GGDEF" evidence="3">
    <location>
        <begin position="273"/>
        <end position="405"/>
    </location>
</feature>
<dbReference type="InterPro" id="IPR001633">
    <property type="entry name" value="EAL_dom"/>
</dbReference>
<dbReference type="NCBIfam" id="TIGR00254">
    <property type="entry name" value="GGDEF"/>
    <property type="match status" value="1"/>
</dbReference>
<dbReference type="PANTHER" id="PTHR33121:SF70">
    <property type="entry name" value="SIGNALING PROTEIN YKOW"/>
    <property type="match status" value="1"/>
</dbReference>
<evidence type="ECO:0000313" key="4">
    <source>
        <dbReference type="EMBL" id="GLX83443.1"/>
    </source>
</evidence>
<dbReference type="PANTHER" id="PTHR33121">
    <property type="entry name" value="CYCLIC DI-GMP PHOSPHODIESTERASE PDEF"/>
    <property type="match status" value="1"/>
</dbReference>
<dbReference type="Pfam" id="PF00563">
    <property type="entry name" value="EAL"/>
    <property type="match status" value="1"/>
</dbReference>
<dbReference type="InterPro" id="IPR029787">
    <property type="entry name" value="Nucleotide_cyclase"/>
</dbReference>